<evidence type="ECO:0000259" key="3">
    <source>
        <dbReference type="Pfam" id="PF08719"/>
    </source>
</evidence>
<accession>Q0SPM8</accession>
<name>Q0SPM8_CLOPS</name>
<dbReference type="Gene3D" id="1.10.357.40">
    <property type="entry name" value="YbiA-like"/>
    <property type="match status" value="1"/>
</dbReference>
<gene>
    <name evidence="4" type="ordered locus">CPR_A0008</name>
</gene>
<keyword evidence="4" id="KW-0614">Plasmid</keyword>
<dbReference type="SUPFAM" id="SSF143990">
    <property type="entry name" value="YbiA-like"/>
    <property type="match status" value="1"/>
</dbReference>
<evidence type="ECO:0000313" key="4">
    <source>
        <dbReference type="EMBL" id="ABG87877.1"/>
    </source>
</evidence>
<evidence type="ECO:0000313" key="5">
    <source>
        <dbReference type="Proteomes" id="UP000001824"/>
    </source>
</evidence>
<dbReference type="EMBL" id="CP000313">
    <property type="protein sequence ID" value="ABG87877.1"/>
    <property type="molecule type" value="Genomic_DNA"/>
</dbReference>
<dbReference type="AlphaFoldDB" id="Q0SPM8"/>
<reference evidence="4 5" key="1">
    <citation type="journal article" date="2006" name="Genome Res.">
        <title>Skewed genomic variability in strains of the toxigenic bacterial pathogen, Clostridium perfringens.</title>
        <authorList>
            <person name="Myers G.S."/>
            <person name="Rasko D.A."/>
            <person name="Cheung J.K."/>
            <person name="Ravel J."/>
            <person name="Seshadri R."/>
            <person name="Deboy R.T."/>
            <person name="Ren Q."/>
            <person name="Varga J."/>
            <person name="Awad M.M."/>
            <person name="Brinkac L.M."/>
            <person name="Daugherty S.C."/>
            <person name="Haft D.H."/>
            <person name="Dodson R.J."/>
            <person name="Madupu R."/>
            <person name="Nelson W.C."/>
            <person name="Rosovitz M.J."/>
            <person name="Sullivan S.A."/>
            <person name="Khouri H."/>
            <person name="Dimitrov G.I."/>
            <person name="Watkins K.L."/>
            <person name="Mulligan S."/>
            <person name="Benton J."/>
            <person name="Radune D."/>
            <person name="Fisher D.J."/>
            <person name="Atkins H.S."/>
            <person name="Hiscox T."/>
            <person name="Jost B.H."/>
            <person name="Billington S.J."/>
            <person name="Songer J.G."/>
            <person name="McClane B.A."/>
            <person name="Titball R.W."/>
            <person name="Rood J.I."/>
            <person name="Melville S.B."/>
            <person name="Paulsen I.T."/>
        </authorList>
    </citation>
    <scope>NUCLEOTIDE SEQUENCE [LARGE SCALE GENOMIC DNA]</scope>
    <source>
        <strain evidence="5">SM101 / Type A</strain>
        <plasmid evidence="5">Plasmid pSM101A</plasmid>
    </source>
</reference>
<dbReference type="InterPro" id="IPR012816">
    <property type="entry name" value="NADAR"/>
</dbReference>
<organism evidence="4 5">
    <name type="scientific">Clostridium perfringens (strain SM101 / Type A)</name>
    <dbReference type="NCBI Taxonomy" id="289380"/>
    <lineage>
        <taxon>Bacteria</taxon>
        <taxon>Bacillati</taxon>
        <taxon>Bacillota</taxon>
        <taxon>Clostridia</taxon>
        <taxon>Eubacteriales</taxon>
        <taxon>Clostridiaceae</taxon>
        <taxon>Clostridium</taxon>
    </lineage>
</organism>
<evidence type="ECO:0000256" key="2">
    <source>
        <dbReference type="ARBA" id="ARBA00000751"/>
    </source>
</evidence>
<dbReference type="InterPro" id="IPR037238">
    <property type="entry name" value="YbiA-like_sf"/>
</dbReference>
<sequence length="183" mass="21537">MKYTLELICNEFNKNKIIDFLFFWGHTENNKKEVTKACLSQWYYSYFKIDGIAYCCAEQYMMAEKARLFKDFNVLDKILAASKQSEIKRLGRMVKNFNENIWNERKIDIVVKGNIEKFSQNEELKKFLLNTKNKIIVEASPYDSIWGVGLSVNNENITNPNKWSGKNLLGFALMEVRDFLNEI</sequence>
<comment type="catalytic activity">
    <reaction evidence="1">
        <text>5-amino-6-(5-phospho-D-ribosylamino)uracil + H2O = 5,6-diaminouracil + D-ribose 5-phosphate</text>
        <dbReference type="Rhea" id="RHEA:55020"/>
        <dbReference type="ChEBI" id="CHEBI:15377"/>
        <dbReference type="ChEBI" id="CHEBI:46252"/>
        <dbReference type="ChEBI" id="CHEBI:58453"/>
        <dbReference type="ChEBI" id="CHEBI:78346"/>
    </reaction>
</comment>
<evidence type="ECO:0000256" key="1">
    <source>
        <dbReference type="ARBA" id="ARBA00000022"/>
    </source>
</evidence>
<dbReference type="BioCyc" id="CPER289380:GI76-2753-MONOMER"/>
<dbReference type="Proteomes" id="UP000001824">
    <property type="component" value="Plasmid pSM101A"/>
</dbReference>
<dbReference type="Pfam" id="PF08719">
    <property type="entry name" value="NADAR"/>
    <property type="match status" value="1"/>
</dbReference>
<comment type="catalytic activity">
    <reaction evidence="2">
        <text>2,5-diamino-6-hydroxy-4-(5-phosphoribosylamino)-pyrimidine + H2O = 2,5,6-triamino-4-hydroxypyrimidine + D-ribose 5-phosphate</text>
        <dbReference type="Rhea" id="RHEA:23436"/>
        <dbReference type="ChEBI" id="CHEBI:15377"/>
        <dbReference type="ChEBI" id="CHEBI:58614"/>
        <dbReference type="ChEBI" id="CHEBI:78346"/>
        <dbReference type="ChEBI" id="CHEBI:137796"/>
    </reaction>
</comment>
<dbReference type="KEGG" id="cpr:CPR_A0008"/>
<dbReference type="RefSeq" id="WP_011593325.1">
    <property type="nucleotide sequence ID" value="NC_008263.1"/>
</dbReference>
<feature type="domain" description="NADAR" evidence="3">
    <location>
        <begin position="22"/>
        <end position="180"/>
    </location>
</feature>
<dbReference type="CDD" id="cd15457">
    <property type="entry name" value="NADAR"/>
    <property type="match status" value="1"/>
</dbReference>
<dbReference type="NCBIfam" id="TIGR02464">
    <property type="entry name" value="ribofla_fusion"/>
    <property type="match status" value="1"/>
</dbReference>
<protein>
    <submittedName>
        <fullName evidence="4">Protein T24A6.7</fullName>
    </submittedName>
</protein>
<geneLocation type="plasmid" evidence="4 5">
    <name>pSM101A</name>
</geneLocation>
<proteinExistence type="predicted"/>